<dbReference type="PANTHER" id="PTHR30126">
    <property type="entry name" value="HTH-TYPE TRANSCRIPTIONAL REGULATOR"/>
    <property type="match status" value="1"/>
</dbReference>
<feature type="domain" description="HTH lysR-type" evidence="5">
    <location>
        <begin position="28"/>
        <end position="85"/>
    </location>
</feature>
<dbReference type="InterPro" id="IPR036388">
    <property type="entry name" value="WH-like_DNA-bd_sf"/>
</dbReference>
<dbReference type="PROSITE" id="PS50931">
    <property type="entry name" value="HTH_LYSR"/>
    <property type="match status" value="1"/>
</dbReference>
<evidence type="ECO:0000256" key="1">
    <source>
        <dbReference type="ARBA" id="ARBA00009437"/>
    </source>
</evidence>
<dbReference type="GO" id="GO:0000976">
    <property type="term" value="F:transcription cis-regulatory region binding"/>
    <property type="evidence" value="ECO:0007669"/>
    <property type="project" value="TreeGrafter"/>
</dbReference>
<dbReference type="InterPro" id="IPR000847">
    <property type="entry name" value="LysR_HTH_N"/>
</dbReference>
<dbReference type="Gene3D" id="3.40.190.290">
    <property type="match status" value="1"/>
</dbReference>
<organism evidence="6 7">
    <name type="scientific">Pseudonocardia cypriaca</name>
    <dbReference type="NCBI Taxonomy" id="882449"/>
    <lineage>
        <taxon>Bacteria</taxon>
        <taxon>Bacillati</taxon>
        <taxon>Actinomycetota</taxon>
        <taxon>Actinomycetes</taxon>
        <taxon>Pseudonocardiales</taxon>
        <taxon>Pseudonocardiaceae</taxon>
        <taxon>Pseudonocardia</taxon>
    </lineage>
</organism>
<protein>
    <submittedName>
        <fullName evidence="6">LysR family transcriptional regulator</fullName>
    </submittedName>
</protein>
<comment type="similarity">
    <text evidence="1">Belongs to the LysR transcriptional regulatory family.</text>
</comment>
<dbReference type="SUPFAM" id="SSF46785">
    <property type="entry name" value="Winged helix' DNA-binding domain"/>
    <property type="match status" value="1"/>
</dbReference>
<dbReference type="OrthoDB" id="9789529at2"/>
<evidence type="ECO:0000256" key="2">
    <source>
        <dbReference type="ARBA" id="ARBA00023015"/>
    </source>
</evidence>
<accession>A0A543GCR8</accession>
<keyword evidence="3" id="KW-0238">DNA-binding</keyword>
<dbReference type="EMBL" id="VFPH01000001">
    <property type="protein sequence ID" value="TQM43850.1"/>
    <property type="molecule type" value="Genomic_DNA"/>
</dbReference>
<comment type="caution">
    <text evidence="6">The sequence shown here is derived from an EMBL/GenBank/DDBJ whole genome shotgun (WGS) entry which is preliminary data.</text>
</comment>
<dbReference type="Pfam" id="PF00126">
    <property type="entry name" value="HTH_1"/>
    <property type="match status" value="1"/>
</dbReference>
<dbReference type="SUPFAM" id="SSF53850">
    <property type="entry name" value="Periplasmic binding protein-like II"/>
    <property type="match status" value="1"/>
</dbReference>
<dbReference type="PANTHER" id="PTHR30126:SF39">
    <property type="entry name" value="HTH-TYPE TRANSCRIPTIONAL REGULATOR CYSL"/>
    <property type="match status" value="1"/>
</dbReference>
<dbReference type="GO" id="GO:0003700">
    <property type="term" value="F:DNA-binding transcription factor activity"/>
    <property type="evidence" value="ECO:0007669"/>
    <property type="project" value="InterPro"/>
</dbReference>
<evidence type="ECO:0000259" key="5">
    <source>
        <dbReference type="PROSITE" id="PS50931"/>
    </source>
</evidence>
<dbReference type="InterPro" id="IPR005119">
    <property type="entry name" value="LysR_subst-bd"/>
</dbReference>
<dbReference type="Pfam" id="PF03466">
    <property type="entry name" value="LysR_substrate"/>
    <property type="match status" value="1"/>
</dbReference>
<dbReference type="AlphaFoldDB" id="A0A543GCR8"/>
<reference evidence="6 7" key="1">
    <citation type="submission" date="2019-06" db="EMBL/GenBank/DDBJ databases">
        <title>Sequencing the genomes of 1000 actinobacteria strains.</title>
        <authorList>
            <person name="Klenk H.-P."/>
        </authorList>
    </citation>
    <scope>NUCLEOTIDE SEQUENCE [LARGE SCALE GENOMIC DNA]</scope>
    <source>
        <strain evidence="6 7">DSM 45511</strain>
    </source>
</reference>
<sequence>MSVMSQESGPRVGEAAPVRTPLRYDNRITLQKLEVLCSVVELGGVSRAADHLWVAQSVVSGHLRSLQERLGVRMLYRDGQKMKLTPAGERVYRWACTTLAETRELMRHLDELTTVENERIVLATSQTVGSYLIPPVLAEFGREWPGAVISMNVSEPEAAFDAVASGDCDLGIVIAGTEYEHPHVRCTEIGREEIALVAGSESLPEIDELALADLRSIPVVAPAAGVRARDAIDRYLVELGAAPQNVTMELGHPEAMKRVIRRGAAACLLFRACVQDELADGSLREIPIVDADLSLPVLSIVRADRELSVRSTQLIERTRAYLAAW</sequence>
<keyword evidence="4" id="KW-0804">Transcription</keyword>
<evidence type="ECO:0000313" key="6">
    <source>
        <dbReference type="EMBL" id="TQM43850.1"/>
    </source>
</evidence>
<keyword evidence="7" id="KW-1185">Reference proteome</keyword>
<name>A0A543GCR8_9PSEU</name>
<dbReference type="RefSeq" id="WP_142097971.1">
    <property type="nucleotide sequence ID" value="NZ_VFPH01000001.1"/>
</dbReference>
<dbReference type="Gene3D" id="1.10.10.10">
    <property type="entry name" value="Winged helix-like DNA-binding domain superfamily/Winged helix DNA-binding domain"/>
    <property type="match status" value="1"/>
</dbReference>
<dbReference type="Proteomes" id="UP000319818">
    <property type="component" value="Unassembled WGS sequence"/>
</dbReference>
<evidence type="ECO:0000256" key="4">
    <source>
        <dbReference type="ARBA" id="ARBA00023163"/>
    </source>
</evidence>
<proteinExistence type="inferred from homology"/>
<keyword evidence="2" id="KW-0805">Transcription regulation</keyword>
<evidence type="ECO:0000313" key="7">
    <source>
        <dbReference type="Proteomes" id="UP000319818"/>
    </source>
</evidence>
<dbReference type="InterPro" id="IPR036390">
    <property type="entry name" value="WH_DNA-bd_sf"/>
</dbReference>
<evidence type="ECO:0000256" key="3">
    <source>
        <dbReference type="ARBA" id="ARBA00023125"/>
    </source>
</evidence>
<gene>
    <name evidence="6" type="ORF">FB388_1202</name>
</gene>